<gene>
    <name evidence="2" type="ORF">GCM10023231_40540</name>
</gene>
<proteinExistence type="predicted"/>
<reference evidence="3" key="1">
    <citation type="journal article" date="2019" name="Int. J. Syst. Evol. Microbiol.">
        <title>The Global Catalogue of Microorganisms (GCM) 10K type strain sequencing project: providing services to taxonomists for standard genome sequencing and annotation.</title>
        <authorList>
            <consortium name="The Broad Institute Genomics Platform"/>
            <consortium name="The Broad Institute Genome Sequencing Center for Infectious Disease"/>
            <person name="Wu L."/>
            <person name="Ma J."/>
        </authorList>
    </citation>
    <scope>NUCLEOTIDE SEQUENCE [LARGE SCALE GENOMIC DNA]</scope>
    <source>
        <strain evidence="3">JCM 18200</strain>
    </source>
</reference>
<feature type="chain" id="PRO_5045437906" description="DUF4377 domain-containing protein" evidence="1">
    <location>
        <begin position="26"/>
        <end position="218"/>
    </location>
</feature>
<evidence type="ECO:0000256" key="1">
    <source>
        <dbReference type="SAM" id="SignalP"/>
    </source>
</evidence>
<dbReference type="EMBL" id="BAABIQ010000044">
    <property type="protein sequence ID" value="GAA4807242.1"/>
    <property type="molecule type" value="Genomic_DNA"/>
</dbReference>
<evidence type="ECO:0000313" key="2">
    <source>
        <dbReference type="EMBL" id="GAA4807242.1"/>
    </source>
</evidence>
<sequence>MDKWIMTKTGCFLLLVSLIFSALHAQTKDTLTLQQAFKQSADSTLILTEKSGWSLGNTNALVLSKKGDTVACYQYKLVPPQQSSLKRIPKQLAAILNEQYHAAAKDSLRLNAYFKVYPLDVDRAQVFWIHIMKLEPWQLKDDRAEGEGCPVVDSADRPRHIFDGVTYTLYLITSDESQELQFYEPAFYEKECPGRASRQKMLEILSTFKSIFNKKSRI</sequence>
<dbReference type="RefSeq" id="WP_345234973.1">
    <property type="nucleotide sequence ID" value="NZ_BAABIQ010000044.1"/>
</dbReference>
<organism evidence="2 3">
    <name type="scientific">Olivibacter ginsenosidimutans</name>
    <dbReference type="NCBI Taxonomy" id="1176537"/>
    <lineage>
        <taxon>Bacteria</taxon>
        <taxon>Pseudomonadati</taxon>
        <taxon>Bacteroidota</taxon>
        <taxon>Sphingobacteriia</taxon>
        <taxon>Sphingobacteriales</taxon>
        <taxon>Sphingobacteriaceae</taxon>
        <taxon>Olivibacter</taxon>
    </lineage>
</organism>
<feature type="signal peptide" evidence="1">
    <location>
        <begin position="1"/>
        <end position="25"/>
    </location>
</feature>
<evidence type="ECO:0000313" key="3">
    <source>
        <dbReference type="Proteomes" id="UP001501411"/>
    </source>
</evidence>
<name>A0ABP9CDJ0_9SPHI</name>
<keyword evidence="3" id="KW-1185">Reference proteome</keyword>
<evidence type="ECO:0008006" key="4">
    <source>
        <dbReference type="Google" id="ProtNLM"/>
    </source>
</evidence>
<accession>A0ABP9CDJ0</accession>
<dbReference type="Proteomes" id="UP001501411">
    <property type="component" value="Unassembled WGS sequence"/>
</dbReference>
<keyword evidence="1" id="KW-0732">Signal</keyword>
<comment type="caution">
    <text evidence="2">The sequence shown here is derived from an EMBL/GenBank/DDBJ whole genome shotgun (WGS) entry which is preliminary data.</text>
</comment>
<protein>
    <recommendedName>
        <fullName evidence="4">DUF4377 domain-containing protein</fullName>
    </recommendedName>
</protein>